<evidence type="ECO:0000313" key="10">
    <source>
        <dbReference type="Proteomes" id="UP001448207"/>
    </source>
</evidence>
<dbReference type="PANTHER" id="PTHR21181:SF7">
    <property type="entry name" value="ER MEMBRANE PROTEIN COMPLEX SUBUNIT 5"/>
    <property type="match status" value="1"/>
</dbReference>
<proteinExistence type="inferred from homology"/>
<evidence type="ECO:0000256" key="6">
    <source>
        <dbReference type="ARBA" id="ARBA00022989"/>
    </source>
</evidence>
<keyword evidence="4 8" id="KW-0812">Transmembrane</keyword>
<evidence type="ECO:0000256" key="4">
    <source>
        <dbReference type="ARBA" id="ARBA00022692"/>
    </source>
</evidence>
<dbReference type="Proteomes" id="UP001448207">
    <property type="component" value="Unassembled WGS sequence"/>
</dbReference>
<comment type="similarity">
    <text evidence="2">Belongs to the membrane magnesium transporter (TC 1.A.67) family.</text>
</comment>
<comment type="subunit">
    <text evidence="3">Component of the ER membrane protein complex (EMC).</text>
</comment>
<dbReference type="Pfam" id="PF10270">
    <property type="entry name" value="MMgT"/>
    <property type="match status" value="1"/>
</dbReference>
<comment type="caution">
    <text evidence="9">The sequence shown here is derived from an EMBL/GenBank/DDBJ whole genome shotgun (WGS) entry which is preliminary data.</text>
</comment>
<keyword evidence="7 8" id="KW-0472">Membrane</keyword>
<gene>
    <name evidence="9" type="ORF">J3Q64DRAFT_1700781</name>
</gene>
<keyword evidence="6 8" id="KW-1133">Transmembrane helix</keyword>
<accession>A0ABR3AT01</accession>
<dbReference type="EMBL" id="JBCLYO010000016">
    <property type="protein sequence ID" value="KAL0081854.1"/>
    <property type="molecule type" value="Genomic_DNA"/>
</dbReference>
<evidence type="ECO:0000256" key="8">
    <source>
        <dbReference type="SAM" id="Phobius"/>
    </source>
</evidence>
<evidence type="ECO:0000256" key="2">
    <source>
        <dbReference type="ARBA" id="ARBA00006109"/>
    </source>
</evidence>
<protein>
    <submittedName>
        <fullName evidence="9">Membrane magnesium transporter-domain-containing protein</fullName>
    </submittedName>
</protein>
<organism evidence="9 10">
    <name type="scientific">Phycomyces blakesleeanus</name>
    <dbReference type="NCBI Taxonomy" id="4837"/>
    <lineage>
        <taxon>Eukaryota</taxon>
        <taxon>Fungi</taxon>
        <taxon>Fungi incertae sedis</taxon>
        <taxon>Mucoromycota</taxon>
        <taxon>Mucoromycotina</taxon>
        <taxon>Mucoromycetes</taxon>
        <taxon>Mucorales</taxon>
        <taxon>Phycomycetaceae</taxon>
        <taxon>Phycomyces</taxon>
    </lineage>
</organism>
<dbReference type="PANTHER" id="PTHR21181">
    <property type="match status" value="1"/>
</dbReference>
<keyword evidence="5" id="KW-0256">Endoplasmic reticulum</keyword>
<dbReference type="InterPro" id="IPR018937">
    <property type="entry name" value="MMgT"/>
</dbReference>
<evidence type="ECO:0000256" key="5">
    <source>
        <dbReference type="ARBA" id="ARBA00022824"/>
    </source>
</evidence>
<feature type="transmembrane region" description="Helical" evidence="8">
    <location>
        <begin position="7"/>
        <end position="27"/>
    </location>
</feature>
<feature type="transmembrane region" description="Helical" evidence="8">
    <location>
        <begin position="47"/>
        <end position="66"/>
    </location>
</feature>
<evidence type="ECO:0000256" key="7">
    <source>
        <dbReference type="ARBA" id="ARBA00023136"/>
    </source>
</evidence>
<evidence type="ECO:0000256" key="3">
    <source>
        <dbReference type="ARBA" id="ARBA00011276"/>
    </source>
</evidence>
<evidence type="ECO:0000256" key="1">
    <source>
        <dbReference type="ARBA" id="ARBA00004477"/>
    </source>
</evidence>
<name>A0ABR3AT01_PHYBL</name>
<reference evidence="9 10" key="1">
    <citation type="submission" date="2024-04" db="EMBL/GenBank/DDBJ databases">
        <title>Symmetric and asymmetric DNA N6-adenine methylation regulates different biological responses in Mucorales.</title>
        <authorList>
            <consortium name="Lawrence Berkeley National Laboratory"/>
            <person name="Lax C."/>
            <person name="Mondo S.J."/>
            <person name="Osorio-Concepcion M."/>
            <person name="Muszewska A."/>
            <person name="Corrochano-Luque M."/>
            <person name="Gutierrez G."/>
            <person name="Riley R."/>
            <person name="Lipzen A."/>
            <person name="Guo J."/>
            <person name="Hundley H."/>
            <person name="Amirebrahimi M."/>
            <person name="Ng V."/>
            <person name="Lorenzo-Gutierrez D."/>
            <person name="Binder U."/>
            <person name="Yang J."/>
            <person name="Song Y."/>
            <person name="Canovas D."/>
            <person name="Navarro E."/>
            <person name="Freitag M."/>
            <person name="Gabaldon T."/>
            <person name="Grigoriev I.V."/>
            <person name="Corrochano L.M."/>
            <person name="Nicolas F.E."/>
            <person name="Garre V."/>
        </authorList>
    </citation>
    <scope>NUCLEOTIDE SEQUENCE [LARGE SCALE GENOMIC DNA]</scope>
    <source>
        <strain evidence="9 10">L51</strain>
    </source>
</reference>
<evidence type="ECO:0000313" key="9">
    <source>
        <dbReference type="EMBL" id="KAL0081854.1"/>
    </source>
</evidence>
<sequence length="111" mass="12320">MSSSQQLGRLIGLIGTLFLAHAAYSTYEHLAYLKAVDQASIDIPIEIIVECLVSAIVTLIGVLLSADSFKNILMEAEISKQTIDKIDTRPSFITFNHRKVVSTHSQLDRKF</sequence>
<keyword evidence="10" id="KW-1185">Reference proteome</keyword>
<comment type="subcellular location">
    <subcellularLocation>
        <location evidence="1">Endoplasmic reticulum membrane</location>
        <topology evidence="1">Multi-pass membrane protein</topology>
    </subcellularLocation>
</comment>